<dbReference type="Proteomes" id="UP000679848">
    <property type="component" value="Chromosome"/>
</dbReference>
<evidence type="ECO:0000313" key="1">
    <source>
        <dbReference type="EMBL" id="BCK83682.1"/>
    </source>
</evidence>
<evidence type="ECO:0000313" key="2">
    <source>
        <dbReference type="Proteomes" id="UP000679848"/>
    </source>
</evidence>
<name>A0A810QBX5_9FIRM</name>
<keyword evidence="2" id="KW-1185">Reference proteome</keyword>
<reference evidence="1" key="1">
    <citation type="submission" date="2020-09" db="EMBL/GenBank/DDBJ databases">
        <title>New species isolated from human feces.</title>
        <authorList>
            <person name="Kitahara M."/>
            <person name="Shigeno Y."/>
            <person name="Shime M."/>
            <person name="Matsumoto Y."/>
            <person name="Nakamura S."/>
            <person name="Motooka D."/>
            <person name="Fukuoka S."/>
            <person name="Nishikawa H."/>
            <person name="Benno Y."/>
        </authorList>
    </citation>
    <scope>NUCLEOTIDE SEQUENCE</scope>
    <source>
        <strain evidence="1">MM59</strain>
    </source>
</reference>
<organism evidence="1 2">
    <name type="scientific">Pusillibacter faecalis</name>
    <dbReference type="NCBI Taxonomy" id="2714358"/>
    <lineage>
        <taxon>Bacteria</taxon>
        <taxon>Bacillati</taxon>
        <taxon>Bacillota</taxon>
        <taxon>Clostridia</taxon>
        <taxon>Eubacteriales</taxon>
        <taxon>Oscillospiraceae</taxon>
        <taxon>Pusillibacter</taxon>
    </lineage>
</organism>
<protein>
    <submittedName>
        <fullName evidence="1">Uncharacterized protein</fullName>
    </submittedName>
</protein>
<dbReference type="KEGG" id="pfaa:MM59RIKEN_10010"/>
<gene>
    <name evidence="1" type="ORF">MM59RIKEN_10010</name>
</gene>
<sequence length="273" mass="31610">MLIDNKIMKTIEREQISEELLKYNVATTLGPKDIGYADVGYSIEDNSKKRVYENFDVKITKSIMLRTIYETAQKKSDSDAELKIGDLVLFKNIELQQRNLDDTVMILNILQDSKFKNQGNEDVEINISKMMEKMLDDFTIDYTFTYPCYRTNADALTDQFIIQIPYKAASNFENGYHHNDLQLGKLSIIGIYRGNIDFSQRESISSKFLEMVSMSYNQNCSTSSEPIVEMKMSSRTTQNNSNPFDFNHQKLTEKINLIDVIAIIQELNFDRNE</sequence>
<dbReference type="AlphaFoldDB" id="A0A810QBX5"/>
<proteinExistence type="predicted"/>
<dbReference type="EMBL" id="AP023420">
    <property type="protein sequence ID" value="BCK83682.1"/>
    <property type="molecule type" value="Genomic_DNA"/>
</dbReference>
<accession>A0A810QBX5</accession>